<keyword evidence="5 9" id="KW-0808">Transferase</keyword>
<evidence type="ECO:0000256" key="8">
    <source>
        <dbReference type="ARBA" id="ARBA00049348"/>
    </source>
</evidence>
<evidence type="ECO:0000256" key="6">
    <source>
        <dbReference type="ARBA" id="ARBA00022763"/>
    </source>
</evidence>
<feature type="domain" description="Methylated-DNA-[protein]-cysteine S-methyltransferase DNA binding" evidence="10">
    <location>
        <begin position="72"/>
        <end position="152"/>
    </location>
</feature>
<comment type="subcellular location">
    <subcellularLocation>
        <location evidence="9">Cytoplasm</location>
    </subcellularLocation>
</comment>
<dbReference type="Gene3D" id="3.30.160.70">
    <property type="entry name" value="Methylated DNA-protein cysteine methyltransferase domain"/>
    <property type="match status" value="1"/>
</dbReference>
<dbReference type="EMBL" id="CP048836">
    <property type="protein sequence ID" value="QID18651.1"/>
    <property type="molecule type" value="Genomic_DNA"/>
</dbReference>
<evidence type="ECO:0000256" key="3">
    <source>
        <dbReference type="ARBA" id="ARBA00022490"/>
    </source>
</evidence>
<keyword evidence="6 9" id="KW-0227">DNA damage</keyword>
<dbReference type="EC" id="2.1.1.63" evidence="9"/>
<dbReference type="RefSeq" id="WP_173766515.1">
    <property type="nucleotide sequence ID" value="NZ_CP048836.1"/>
</dbReference>
<dbReference type="InterPro" id="IPR008332">
    <property type="entry name" value="MethylG_MeTrfase_N"/>
</dbReference>
<protein>
    <recommendedName>
        <fullName evidence="9">Methylated-DNA--protein-cysteine methyltransferase</fullName>
        <ecNumber evidence="9">2.1.1.63</ecNumber>
    </recommendedName>
    <alternativeName>
        <fullName evidence="9">6-O-methylguanine-DNA methyltransferase</fullName>
        <shortName evidence="9">MGMT</shortName>
    </alternativeName>
    <alternativeName>
        <fullName evidence="9">O-6-methylguanine-DNA-alkyltransferase</fullName>
    </alternativeName>
</protein>
<dbReference type="PANTHER" id="PTHR10815:SF5">
    <property type="entry name" value="METHYLATED-DNA--PROTEIN-CYSTEINE METHYLTRANSFERASE"/>
    <property type="match status" value="1"/>
</dbReference>
<organism evidence="12 13">
    <name type="scientific">Nitrogeniibacter mangrovi</name>
    <dbReference type="NCBI Taxonomy" id="2016596"/>
    <lineage>
        <taxon>Bacteria</taxon>
        <taxon>Pseudomonadati</taxon>
        <taxon>Pseudomonadota</taxon>
        <taxon>Betaproteobacteria</taxon>
        <taxon>Rhodocyclales</taxon>
        <taxon>Zoogloeaceae</taxon>
        <taxon>Nitrogeniibacter</taxon>
    </lineage>
</organism>
<comment type="catalytic activity">
    <reaction evidence="8 9">
        <text>a 6-O-methyl-2'-deoxyguanosine in DNA + L-cysteinyl-[protein] = S-methyl-L-cysteinyl-[protein] + a 2'-deoxyguanosine in DNA</text>
        <dbReference type="Rhea" id="RHEA:24000"/>
        <dbReference type="Rhea" id="RHEA-COMP:10131"/>
        <dbReference type="Rhea" id="RHEA-COMP:10132"/>
        <dbReference type="Rhea" id="RHEA-COMP:11367"/>
        <dbReference type="Rhea" id="RHEA-COMP:11368"/>
        <dbReference type="ChEBI" id="CHEBI:29950"/>
        <dbReference type="ChEBI" id="CHEBI:82612"/>
        <dbReference type="ChEBI" id="CHEBI:85445"/>
        <dbReference type="ChEBI" id="CHEBI:85448"/>
        <dbReference type="EC" id="2.1.1.63"/>
    </reaction>
</comment>
<gene>
    <name evidence="12" type="ORF">G3580_14080</name>
</gene>
<feature type="active site" description="Nucleophile; methyl group acceptor" evidence="9">
    <location>
        <position position="123"/>
    </location>
</feature>
<reference evidence="12 13" key="1">
    <citation type="submission" date="2020-02" db="EMBL/GenBank/DDBJ databases">
        <title>Nitrogenibacter mangrovi gen. nov., sp. nov. isolated from mangrove sediment, a denitrifying betaproteobacterium.</title>
        <authorList>
            <person name="Liao H."/>
            <person name="Tian Y."/>
        </authorList>
    </citation>
    <scope>NUCLEOTIDE SEQUENCE [LARGE SCALE GENOMIC DNA]</scope>
    <source>
        <strain evidence="12 13">M9-3-2</strain>
    </source>
</reference>
<dbReference type="SUPFAM" id="SSF46767">
    <property type="entry name" value="Methylated DNA-protein cysteine methyltransferase, C-terminal domain"/>
    <property type="match status" value="1"/>
</dbReference>
<evidence type="ECO:0000256" key="9">
    <source>
        <dbReference type="HAMAP-Rule" id="MF_00772"/>
    </source>
</evidence>
<dbReference type="InterPro" id="IPR036388">
    <property type="entry name" value="WH-like_DNA-bd_sf"/>
</dbReference>
<proteinExistence type="inferred from homology"/>
<dbReference type="GO" id="GO:0005737">
    <property type="term" value="C:cytoplasm"/>
    <property type="evidence" value="ECO:0007669"/>
    <property type="project" value="UniProtKB-SubCell"/>
</dbReference>
<keyword evidence="3 9" id="KW-0963">Cytoplasm</keyword>
<dbReference type="InterPro" id="IPR023546">
    <property type="entry name" value="MGMT"/>
</dbReference>
<dbReference type="GO" id="GO:0006307">
    <property type="term" value="P:DNA alkylation repair"/>
    <property type="evidence" value="ECO:0007669"/>
    <property type="project" value="UniProtKB-UniRule"/>
</dbReference>
<name>A0A6C1B4P1_9RHOO</name>
<dbReference type="SUPFAM" id="SSF53155">
    <property type="entry name" value="Methylated DNA-protein cysteine methyltransferase domain"/>
    <property type="match status" value="1"/>
</dbReference>
<comment type="catalytic activity">
    <reaction evidence="1 9">
        <text>a 4-O-methyl-thymidine in DNA + L-cysteinyl-[protein] = a thymidine in DNA + S-methyl-L-cysteinyl-[protein]</text>
        <dbReference type="Rhea" id="RHEA:53428"/>
        <dbReference type="Rhea" id="RHEA-COMP:10131"/>
        <dbReference type="Rhea" id="RHEA-COMP:10132"/>
        <dbReference type="Rhea" id="RHEA-COMP:13555"/>
        <dbReference type="Rhea" id="RHEA-COMP:13556"/>
        <dbReference type="ChEBI" id="CHEBI:29950"/>
        <dbReference type="ChEBI" id="CHEBI:82612"/>
        <dbReference type="ChEBI" id="CHEBI:137386"/>
        <dbReference type="ChEBI" id="CHEBI:137387"/>
        <dbReference type="EC" id="2.1.1.63"/>
    </reaction>
</comment>
<dbReference type="InterPro" id="IPR036217">
    <property type="entry name" value="MethylDNA_cys_MeTrfase_DNAb"/>
</dbReference>
<dbReference type="Proteomes" id="UP000501991">
    <property type="component" value="Chromosome"/>
</dbReference>
<comment type="similarity">
    <text evidence="2 9">Belongs to the MGMT family.</text>
</comment>
<dbReference type="InterPro" id="IPR036631">
    <property type="entry name" value="MGMT_N_sf"/>
</dbReference>
<sequence length="156" mass="16382">MMTCDAAIRVATPLGPITLLAHGEALVAARFDAAPVDLPDSPVCREAARQLQAWFAGRRQRFELPLAPQGTPFQQAVWAQLAALGPGETLSYAQLAGALGRPRAARAVGAAVARNPLAILIPCHRVLGAGGTLTGYAWGLERKRALLRREGVDAAA</sequence>
<evidence type="ECO:0000313" key="13">
    <source>
        <dbReference type="Proteomes" id="UP000501991"/>
    </source>
</evidence>
<dbReference type="HAMAP" id="MF_00772">
    <property type="entry name" value="OGT"/>
    <property type="match status" value="1"/>
</dbReference>
<dbReference type="FunFam" id="1.10.10.10:FF:000214">
    <property type="entry name" value="Methylated-DNA--protein-cysteine methyltransferase"/>
    <property type="match status" value="1"/>
</dbReference>
<evidence type="ECO:0000259" key="10">
    <source>
        <dbReference type="Pfam" id="PF01035"/>
    </source>
</evidence>
<evidence type="ECO:0000259" key="11">
    <source>
        <dbReference type="Pfam" id="PF02870"/>
    </source>
</evidence>
<dbReference type="Pfam" id="PF01035">
    <property type="entry name" value="DNA_binding_1"/>
    <property type="match status" value="1"/>
</dbReference>
<dbReference type="AlphaFoldDB" id="A0A6C1B4P1"/>
<feature type="domain" description="Methylguanine DNA methyltransferase ribonuclease-like" evidence="11">
    <location>
        <begin position="11"/>
        <end position="68"/>
    </location>
</feature>
<keyword evidence="7 9" id="KW-0234">DNA repair</keyword>
<keyword evidence="4 9" id="KW-0489">Methyltransferase</keyword>
<dbReference type="NCBIfam" id="TIGR00589">
    <property type="entry name" value="ogt"/>
    <property type="match status" value="1"/>
</dbReference>
<dbReference type="InterPro" id="IPR001497">
    <property type="entry name" value="MethylDNA_cys_MeTrfase_AS"/>
</dbReference>
<dbReference type="Pfam" id="PF02870">
    <property type="entry name" value="Methyltransf_1N"/>
    <property type="match status" value="1"/>
</dbReference>
<comment type="function">
    <text evidence="9">Involved in the cellular defense against the biological effects of O6-methylguanine (O6-MeG) and O4-methylthymine (O4-MeT) in DNA. Repairs the methylated nucleobase in DNA by stoichiometrically transferring the methyl group to a cysteine residue in the enzyme. This is a suicide reaction: the enzyme is irreversibly inactivated.</text>
</comment>
<dbReference type="PROSITE" id="PS00374">
    <property type="entry name" value="MGMT"/>
    <property type="match status" value="1"/>
</dbReference>
<evidence type="ECO:0000256" key="5">
    <source>
        <dbReference type="ARBA" id="ARBA00022679"/>
    </source>
</evidence>
<evidence type="ECO:0000256" key="4">
    <source>
        <dbReference type="ARBA" id="ARBA00022603"/>
    </source>
</evidence>
<evidence type="ECO:0000256" key="7">
    <source>
        <dbReference type="ARBA" id="ARBA00023204"/>
    </source>
</evidence>
<dbReference type="GO" id="GO:0032259">
    <property type="term" value="P:methylation"/>
    <property type="evidence" value="ECO:0007669"/>
    <property type="project" value="UniProtKB-KW"/>
</dbReference>
<dbReference type="InterPro" id="IPR014048">
    <property type="entry name" value="MethylDNA_cys_MeTrfase_DNA-bd"/>
</dbReference>
<keyword evidence="13" id="KW-1185">Reference proteome</keyword>
<dbReference type="PANTHER" id="PTHR10815">
    <property type="entry name" value="METHYLATED-DNA--PROTEIN-CYSTEINE METHYLTRANSFERASE"/>
    <property type="match status" value="1"/>
</dbReference>
<comment type="miscellaneous">
    <text evidence="9">This enzyme catalyzes only one turnover and therefore is not strictly catalytic. According to one definition, an enzyme is a biocatalyst that acts repeatedly and over many reaction cycles.</text>
</comment>
<dbReference type="CDD" id="cd06445">
    <property type="entry name" value="ATase"/>
    <property type="match status" value="1"/>
</dbReference>
<dbReference type="Gene3D" id="1.10.10.10">
    <property type="entry name" value="Winged helix-like DNA-binding domain superfamily/Winged helix DNA-binding domain"/>
    <property type="match status" value="1"/>
</dbReference>
<evidence type="ECO:0000256" key="2">
    <source>
        <dbReference type="ARBA" id="ARBA00008711"/>
    </source>
</evidence>
<dbReference type="KEGG" id="azq:G3580_14080"/>
<evidence type="ECO:0000313" key="12">
    <source>
        <dbReference type="EMBL" id="QID18651.1"/>
    </source>
</evidence>
<accession>A0A6C1B4P1</accession>
<evidence type="ECO:0000256" key="1">
    <source>
        <dbReference type="ARBA" id="ARBA00001286"/>
    </source>
</evidence>
<dbReference type="GO" id="GO:0003908">
    <property type="term" value="F:methylated-DNA-[protein]-cysteine S-methyltransferase activity"/>
    <property type="evidence" value="ECO:0007669"/>
    <property type="project" value="UniProtKB-UniRule"/>
</dbReference>